<dbReference type="Proteomes" id="UP000271974">
    <property type="component" value="Unassembled WGS sequence"/>
</dbReference>
<organism evidence="1 2">
    <name type="scientific">Elysia chlorotica</name>
    <name type="common">Eastern emerald elysia</name>
    <name type="synonym">Sea slug</name>
    <dbReference type="NCBI Taxonomy" id="188477"/>
    <lineage>
        <taxon>Eukaryota</taxon>
        <taxon>Metazoa</taxon>
        <taxon>Spiralia</taxon>
        <taxon>Lophotrochozoa</taxon>
        <taxon>Mollusca</taxon>
        <taxon>Gastropoda</taxon>
        <taxon>Heterobranchia</taxon>
        <taxon>Euthyneura</taxon>
        <taxon>Panpulmonata</taxon>
        <taxon>Sacoglossa</taxon>
        <taxon>Placobranchoidea</taxon>
        <taxon>Plakobranchidae</taxon>
        <taxon>Elysia</taxon>
    </lineage>
</organism>
<dbReference type="AlphaFoldDB" id="A0A3S0ZYL3"/>
<protein>
    <submittedName>
        <fullName evidence="1">Uncharacterized protein</fullName>
    </submittedName>
</protein>
<reference evidence="1 2" key="1">
    <citation type="submission" date="2019-01" db="EMBL/GenBank/DDBJ databases">
        <title>A draft genome assembly of the solar-powered sea slug Elysia chlorotica.</title>
        <authorList>
            <person name="Cai H."/>
            <person name="Li Q."/>
            <person name="Fang X."/>
            <person name="Li J."/>
            <person name="Curtis N.E."/>
            <person name="Altenburger A."/>
            <person name="Shibata T."/>
            <person name="Feng M."/>
            <person name="Maeda T."/>
            <person name="Schwartz J.A."/>
            <person name="Shigenobu S."/>
            <person name="Lundholm N."/>
            <person name="Nishiyama T."/>
            <person name="Yang H."/>
            <person name="Hasebe M."/>
            <person name="Li S."/>
            <person name="Pierce S.K."/>
            <person name="Wang J."/>
        </authorList>
    </citation>
    <scope>NUCLEOTIDE SEQUENCE [LARGE SCALE GENOMIC DNA]</scope>
    <source>
        <strain evidence="1">EC2010</strain>
        <tissue evidence="1">Whole organism of an adult</tissue>
    </source>
</reference>
<keyword evidence="2" id="KW-1185">Reference proteome</keyword>
<name>A0A3S0ZYL3_ELYCH</name>
<comment type="caution">
    <text evidence="1">The sequence shown here is derived from an EMBL/GenBank/DDBJ whole genome shotgun (WGS) entry which is preliminary data.</text>
</comment>
<dbReference type="EMBL" id="RQTK01000145">
    <property type="protein sequence ID" value="RUS86259.1"/>
    <property type="molecule type" value="Genomic_DNA"/>
</dbReference>
<gene>
    <name evidence="1" type="ORF">EGW08_006001</name>
</gene>
<sequence>MFWAGEKLEKLFRAHHYYTDTETTKTYIATTKPHSYSTVGWGHSLNHSLQHFLKHCVSLLWHQVTLVNRSMANTPALELGTTEMLIIHINICIYPRFPEPSPSLMGSATQHTCLGLVASPLTPKTATMRAHVKNISHHNNITHSSQPSVSMTVCYVHNWVNKTHESCCLLQI</sequence>
<accession>A0A3S0ZYL3</accession>
<evidence type="ECO:0000313" key="2">
    <source>
        <dbReference type="Proteomes" id="UP000271974"/>
    </source>
</evidence>
<proteinExistence type="predicted"/>
<evidence type="ECO:0000313" key="1">
    <source>
        <dbReference type="EMBL" id="RUS86259.1"/>
    </source>
</evidence>